<dbReference type="GO" id="GO:0008270">
    <property type="term" value="F:zinc ion binding"/>
    <property type="evidence" value="ECO:0007669"/>
    <property type="project" value="UniProtKB-KW"/>
</dbReference>
<dbReference type="NCBIfam" id="TIGR02464">
    <property type="entry name" value="ribofla_fusion"/>
    <property type="match status" value="1"/>
</dbReference>
<dbReference type="WBParaSite" id="Minc3s00984g19579">
    <property type="protein sequence ID" value="Minc3s00984g19579"/>
    <property type="gene ID" value="Minc3s00984g19579"/>
</dbReference>
<dbReference type="GO" id="GO:0003676">
    <property type="term" value="F:nucleic acid binding"/>
    <property type="evidence" value="ECO:0007669"/>
    <property type="project" value="InterPro"/>
</dbReference>
<keyword evidence="5" id="KW-0863">Zinc-finger</keyword>
<evidence type="ECO:0000256" key="3">
    <source>
        <dbReference type="ARBA" id="ARBA00022806"/>
    </source>
</evidence>
<dbReference type="GO" id="GO:0016787">
    <property type="term" value="F:hydrolase activity"/>
    <property type="evidence" value="ECO:0007669"/>
    <property type="project" value="UniProtKB-KW"/>
</dbReference>
<feature type="region of interest" description="Disordered" evidence="6">
    <location>
        <begin position="1124"/>
        <end position="1168"/>
    </location>
</feature>
<dbReference type="Pfam" id="PF00098">
    <property type="entry name" value="zf-CCHC"/>
    <property type="match status" value="1"/>
</dbReference>
<evidence type="ECO:0000256" key="4">
    <source>
        <dbReference type="ARBA" id="ARBA00022840"/>
    </source>
</evidence>
<dbReference type="Gene3D" id="3.40.50.300">
    <property type="entry name" value="P-loop containing nucleotide triphosphate hydrolases"/>
    <property type="match status" value="2"/>
</dbReference>
<evidence type="ECO:0000259" key="7">
    <source>
        <dbReference type="PROSITE" id="PS50158"/>
    </source>
</evidence>
<dbReference type="InterPro" id="IPR001878">
    <property type="entry name" value="Znf_CCHC"/>
</dbReference>
<name>A0A914LWX0_MELIC</name>
<reference evidence="9" key="1">
    <citation type="submission" date="2022-11" db="UniProtKB">
        <authorList>
            <consortium name="WormBaseParasite"/>
        </authorList>
    </citation>
    <scope>IDENTIFICATION</scope>
</reference>
<keyword evidence="5" id="KW-0862">Zinc</keyword>
<dbReference type="PROSITE" id="PS50158">
    <property type="entry name" value="ZF_CCHC"/>
    <property type="match status" value="1"/>
</dbReference>
<dbReference type="GO" id="GO:0005524">
    <property type="term" value="F:ATP binding"/>
    <property type="evidence" value="ECO:0007669"/>
    <property type="project" value="UniProtKB-KW"/>
</dbReference>
<dbReference type="InterPro" id="IPR041679">
    <property type="entry name" value="DNA2/NAM7-like_C"/>
</dbReference>
<dbReference type="Pfam" id="PF13087">
    <property type="entry name" value="AAA_12"/>
    <property type="match status" value="1"/>
</dbReference>
<feature type="compositionally biased region" description="Polar residues" evidence="6">
    <location>
        <begin position="1127"/>
        <end position="1149"/>
    </location>
</feature>
<feature type="domain" description="CCHC-type" evidence="7">
    <location>
        <begin position="1182"/>
        <end position="1195"/>
    </location>
</feature>
<evidence type="ECO:0000256" key="6">
    <source>
        <dbReference type="SAM" id="MobiDB-lite"/>
    </source>
</evidence>
<protein>
    <submittedName>
        <fullName evidence="9">CCHC-type domain-containing protein</fullName>
    </submittedName>
</protein>
<evidence type="ECO:0000256" key="2">
    <source>
        <dbReference type="ARBA" id="ARBA00022801"/>
    </source>
</evidence>
<evidence type="ECO:0000313" key="9">
    <source>
        <dbReference type="WBParaSite" id="Minc3s00984g19579"/>
    </source>
</evidence>
<keyword evidence="4" id="KW-0067">ATP-binding</keyword>
<dbReference type="CDD" id="cd15457">
    <property type="entry name" value="NADAR"/>
    <property type="match status" value="1"/>
</dbReference>
<dbReference type="InterPro" id="IPR037238">
    <property type="entry name" value="YbiA-like_sf"/>
</dbReference>
<dbReference type="InterPro" id="IPR012816">
    <property type="entry name" value="NADAR"/>
</dbReference>
<dbReference type="SUPFAM" id="SSF52540">
    <property type="entry name" value="P-loop containing nucleoside triphosphate hydrolases"/>
    <property type="match status" value="1"/>
</dbReference>
<dbReference type="Pfam" id="PF08719">
    <property type="entry name" value="NADAR"/>
    <property type="match status" value="1"/>
</dbReference>
<organism evidence="8 9">
    <name type="scientific">Meloidogyne incognita</name>
    <name type="common">Southern root-knot nematode worm</name>
    <name type="synonym">Oxyuris incognita</name>
    <dbReference type="NCBI Taxonomy" id="6306"/>
    <lineage>
        <taxon>Eukaryota</taxon>
        <taxon>Metazoa</taxon>
        <taxon>Ecdysozoa</taxon>
        <taxon>Nematoda</taxon>
        <taxon>Chromadorea</taxon>
        <taxon>Rhabditida</taxon>
        <taxon>Tylenchina</taxon>
        <taxon>Tylenchomorpha</taxon>
        <taxon>Tylenchoidea</taxon>
        <taxon>Meloidogynidae</taxon>
        <taxon>Meloidogyninae</taxon>
        <taxon>Meloidogyne</taxon>
        <taxon>Meloidogyne incognita group</taxon>
    </lineage>
</organism>
<dbReference type="PANTHER" id="PTHR43788:SF8">
    <property type="entry name" value="DNA-BINDING PROTEIN SMUBP-2"/>
    <property type="match status" value="1"/>
</dbReference>
<keyword evidence="1" id="KW-0547">Nucleotide-binding</keyword>
<dbReference type="SUPFAM" id="SSF143990">
    <property type="entry name" value="YbiA-like"/>
    <property type="match status" value="1"/>
</dbReference>
<proteinExistence type="predicted"/>
<evidence type="ECO:0000256" key="1">
    <source>
        <dbReference type="ARBA" id="ARBA00022741"/>
    </source>
</evidence>
<evidence type="ECO:0000313" key="8">
    <source>
        <dbReference type="Proteomes" id="UP000887563"/>
    </source>
</evidence>
<dbReference type="Gene3D" id="4.10.60.10">
    <property type="entry name" value="Zinc finger, CCHC-type"/>
    <property type="match status" value="1"/>
</dbReference>
<dbReference type="GO" id="GO:0043139">
    <property type="term" value="F:5'-3' DNA helicase activity"/>
    <property type="evidence" value="ECO:0007669"/>
    <property type="project" value="TreeGrafter"/>
</dbReference>
<dbReference type="InterPro" id="IPR036875">
    <property type="entry name" value="Znf_CCHC_sf"/>
</dbReference>
<keyword evidence="5" id="KW-0479">Metal-binding</keyword>
<dbReference type="PANTHER" id="PTHR43788">
    <property type="entry name" value="DNA2/NAM7 HELICASE FAMILY MEMBER"/>
    <property type="match status" value="1"/>
</dbReference>
<dbReference type="InterPro" id="IPR047187">
    <property type="entry name" value="SF1_C_Upf1"/>
</dbReference>
<dbReference type="SMART" id="SM00343">
    <property type="entry name" value="ZnF_C2HC"/>
    <property type="match status" value="1"/>
</dbReference>
<dbReference type="InterPro" id="IPR027417">
    <property type="entry name" value="P-loop_NTPase"/>
</dbReference>
<keyword evidence="8" id="KW-1185">Reference proteome</keyword>
<evidence type="ECO:0000256" key="5">
    <source>
        <dbReference type="PROSITE-ProRule" id="PRU00047"/>
    </source>
</evidence>
<keyword evidence="3" id="KW-0347">Helicase</keyword>
<dbReference type="Proteomes" id="UP000887563">
    <property type="component" value="Unplaced"/>
</dbReference>
<sequence>MSAEITPFFTKKYVFSNHYGCHFEIDNISYFCVEQFYMRFKALVFGDFKSVEMIMEAKDAGAIKRIGSKIKDFNHHIWRKLCIIVMVIGNLAKYRQNGNLRKLLFETGDSLLVEASPFDTYWGVGVGLGGVYNRRNWRGLNVLGRILTRIRDNLKMMEVQTPYLDINSTIEFPPLGQQQQQSSSNYVSNNNASASKNDMEIDSEVPPVVNYRVDDDYDFDKDVVSFLVCQVEENSVIAGRLRVMTNKRWPHFVTIKNKTVEESPHSTRKLQLGDIVYVSRVEWKEGFRFLVHHDSETGENRKKWFVQKINTQAIVLDIEFIEYADWIETPGIVLRIRDQVTGGVTKRTCAFIISSGLQVSSRCYRRQMSDLDLDELEEGQLVTVCTATLPQACYVDNAYILPPESEFKMGTEEIICEEFGALACIKKHAPWPYKRNSKNVFYPILPEMTYDEIELCEKVMSAAIGFSYEDKKNKIIENRFEGPSQYFDQLFHLRFKDIDNLKVKKLKEVWTEEDQVYLKSSLHFPHFAIGVIRRIEVNEVYSLGKKKFDFCVVVKVVNIQYRKKRNVEDELEMAEEGGFVVVYPCIFKGLESRRGCFMGNLPSYLARQDTNQGKLMNVLLGREIEPENEDEIEVDASARQNPLMRLLNERQKNTARMLLGDGCKLVYQQAPPGVGKTYVASIVVALILALFKNMKVAVITSANLPLAKLVNELEQILGGDEMESSSAVAFFSGYAKDKYRELLANLRRHMLVTKLKLEEIEEKLMKSDEKDIDEYCTDFENRPKLTREKRMASLLSEVSDLRIVFATSTMAEDMFNTSLRGVSAMIFDEATQGSFVVLAHLMSRFPNLEKVLVTGDQFQLGVHLEELPQVLREGYGLESMVEQLVVSPMVKQNRLVTCYRMHPTLVKVVSFAAYEQHGELLEPGRGENERSLLTGSNFPMPVQDCPIVLLDIVGNCRQDTITHSSTNDAHTASAILIVSALYENFARNIVVIFLYVFQKDCLRREFEALNMNVLVVSVDGYQAQESDLIVLVTTRSKSKFENNENSEFLHDSRRATVALSRAKHGMVVIGDVESLSGGSVWQRFFEKASSFTKIVGINYLKGLRRDLLNTQLVTADKTIAGVLEGPRQQQQGPNETWRQNSNAPGPSSRNRSEDWNQPKRQAPDSWRGWNSRTFVRNTDRTCFNCGKAGHFARECNTWRGKY</sequence>
<dbReference type="CDD" id="cd18808">
    <property type="entry name" value="SF1_C_Upf1"/>
    <property type="match status" value="1"/>
</dbReference>
<dbReference type="InterPro" id="IPR050534">
    <property type="entry name" value="Coronavir_polyprotein_1ab"/>
</dbReference>
<dbReference type="AlphaFoldDB" id="A0A914LWX0"/>
<dbReference type="SUPFAM" id="SSF57756">
    <property type="entry name" value="Retrovirus zinc finger-like domains"/>
    <property type="match status" value="1"/>
</dbReference>
<keyword evidence="2" id="KW-0378">Hydrolase</keyword>
<accession>A0A914LWX0</accession>
<dbReference type="Gene3D" id="1.10.357.40">
    <property type="entry name" value="YbiA-like"/>
    <property type="match status" value="1"/>
</dbReference>
<dbReference type="GO" id="GO:0019899">
    <property type="term" value="F:enzyme binding"/>
    <property type="evidence" value="ECO:0007669"/>
    <property type="project" value="UniProtKB-ARBA"/>
</dbReference>